<name>A0A1M5DUN9_SALEC</name>
<dbReference type="STRING" id="1073325.SAMN05444483_102122"/>
<sequence>MKNDILAFLKILLPFSISLWLIQSLLQHYVFNIDFFYSAYSIYIFHGVATSIIYGILVLVYRNFKDKTGFAFMGLSLLKMLAAVLFLLPLVLSEANAIFANILIFFIPYFLFLVLETLYAVKLINRT</sequence>
<feature type="transmembrane region" description="Helical" evidence="1">
    <location>
        <begin position="98"/>
        <end position="121"/>
    </location>
</feature>
<evidence type="ECO:0000313" key="3">
    <source>
        <dbReference type="Proteomes" id="UP000183945"/>
    </source>
</evidence>
<organism evidence="2 3">
    <name type="scientific">Salegentibacter echinorum</name>
    <dbReference type="NCBI Taxonomy" id="1073325"/>
    <lineage>
        <taxon>Bacteria</taxon>
        <taxon>Pseudomonadati</taxon>
        <taxon>Bacteroidota</taxon>
        <taxon>Flavobacteriia</taxon>
        <taxon>Flavobacteriales</taxon>
        <taxon>Flavobacteriaceae</taxon>
        <taxon>Salegentibacter</taxon>
    </lineage>
</organism>
<keyword evidence="1" id="KW-1133">Transmembrane helix</keyword>
<accession>A0A1M5DUN9</accession>
<gene>
    <name evidence="2" type="ORF">SAMN05444483_102122</name>
</gene>
<dbReference type="EMBL" id="FQVT01000002">
    <property type="protein sequence ID" value="SHF70723.1"/>
    <property type="molecule type" value="Genomic_DNA"/>
</dbReference>
<protein>
    <recommendedName>
        <fullName evidence="4">ATP synthase protein I</fullName>
    </recommendedName>
</protein>
<evidence type="ECO:0000313" key="2">
    <source>
        <dbReference type="EMBL" id="SHF70723.1"/>
    </source>
</evidence>
<dbReference type="OrthoDB" id="1448441at2"/>
<keyword evidence="1" id="KW-0812">Transmembrane</keyword>
<proteinExistence type="predicted"/>
<keyword evidence="1" id="KW-0472">Membrane</keyword>
<reference evidence="3" key="1">
    <citation type="submission" date="2016-11" db="EMBL/GenBank/DDBJ databases">
        <authorList>
            <person name="Varghese N."/>
            <person name="Submissions S."/>
        </authorList>
    </citation>
    <scope>NUCLEOTIDE SEQUENCE [LARGE SCALE GENOMIC DNA]</scope>
    <source>
        <strain evidence="3">DSM 24579</strain>
    </source>
</reference>
<dbReference type="Proteomes" id="UP000183945">
    <property type="component" value="Unassembled WGS sequence"/>
</dbReference>
<dbReference type="RefSeq" id="WP_072877120.1">
    <property type="nucleotide sequence ID" value="NZ_FQVT01000002.1"/>
</dbReference>
<dbReference type="AlphaFoldDB" id="A0A1M5DUN9"/>
<feature type="transmembrane region" description="Helical" evidence="1">
    <location>
        <begin position="70"/>
        <end position="92"/>
    </location>
</feature>
<keyword evidence="3" id="KW-1185">Reference proteome</keyword>
<evidence type="ECO:0000256" key="1">
    <source>
        <dbReference type="SAM" id="Phobius"/>
    </source>
</evidence>
<feature type="transmembrane region" description="Helical" evidence="1">
    <location>
        <begin position="37"/>
        <end position="61"/>
    </location>
</feature>
<feature type="transmembrane region" description="Helical" evidence="1">
    <location>
        <begin position="12"/>
        <end position="31"/>
    </location>
</feature>
<evidence type="ECO:0008006" key="4">
    <source>
        <dbReference type="Google" id="ProtNLM"/>
    </source>
</evidence>